<keyword evidence="2" id="KW-0472">Membrane</keyword>
<keyword evidence="1" id="KW-0813">Transport</keyword>
<evidence type="ECO:0000256" key="3">
    <source>
        <dbReference type="ARBA" id="ARBA00022741"/>
    </source>
</evidence>
<dbReference type="InterPro" id="IPR003593">
    <property type="entry name" value="AAA+_ATPase"/>
</dbReference>
<evidence type="ECO:0000256" key="4">
    <source>
        <dbReference type="ARBA" id="ARBA00022840"/>
    </source>
</evidence>
<comment type="caution">
    <text evidence="6">The sequence shown here is derived from an EMBL/GenBank/DDBJ whole genome shotgun (WGS) entry which is preliminary data.</text>
</comment>
<reference evidence="6 7" key="1">
    <citation type="submission" date="2017-10" db="EMBL/GenBank/DDBJ databases">
        <title>Two draft genome sequences of Pusillimonas sp. strains isolated from a nitrate- and radionuclide-contaminated groundwater in Russia.</title>
        <authorList>
            <person name="Grouzdev D.S."/>
            <person name="Tourova T.P."/>
            <person name="Goeva M.A."/>
            <person name="Babich T.L."/>
            <person name="Sokolova D.S."/>
            <person name="Abdullin R."/>
            <person name="Poltaraus A.B."/>
            <person name="Toshchakov S.V."/>
            <person name="Nazina T.N."/>
        </authorList>
    </citation>
    <scope>NUCLEOTIDE SEQUENCE [LARGE SCALE GENOMIC DNA]</scope>
    <source>
        <strain evidence="6 7">JR1/69-2-13</strain>
    </source>
</reference>
<evidence type="ECO:0000256" key="2">
    <source>
        <dbReference type="ARBA" id="ARBA00022475"/>
    </source>
</evidence>
<dbReference type="InterPro" id="IPR050763">
    <property type="entry name" value="ABC_transporter_ATP-binding"/>
</dbReference>
<protein>
    <submittedName>
        <fullName evidence="6">ABC transporter ATP-binding protein</fullName>
    </submittedName>
</protein>
<sequence>MPALTLENISKIYPARPRSMMQWLSSSPQASGLRALDNVSLTVEHGEFFGLLGPNGAGKTTLISILAGLARASSGTAKVCGHDVVTDFKQSRRSLGVVPQEIVYDPFFTVRESLRLQSGYFGLRHNDDWIDEVLGNLGLSDKADVNMRALSGGMKRRVLVAQALVHRPPVIILDEPTAGVDVDLRRTLWEFIARLNKEGHTILLTTHYLEEAEALCGRIAMLKGGRVVALDTTAALLARVGGTDLEDAFVRIMNDDEFLGVTA</sequence>
<evidence type="ECO:0000259" key="5">
    <source>
        <dbReference type="PROSITE" id="PS50893"/>
    </source>
</evidence>
<evidence type="ECO:0000313" key="7">
    <source>
        <dbReference type="Proteomes" id="UP000234328"/>
    </source>
</evidence>
<dbReference type="SMART" id="SM00382">
    <property type="entry name" value="AAA"/>
    <property type="match status" value="1"/>
</dbReference>
<dbReference type="Proteomes" id="UP000234328">
    <property type="component" value="Unassembled WGS sequence"/>
</dbReference>
<dbReference type="GO" id="GO:0016887">
    <property type="term" value="F:ATP hydrolysis activity"/>
    <property type="evidence" value="ECO:0007669"/>
    <property type="project" value="InterPro"/>
</dbReference>
<evidence type="ECO:0000256" key="1">
    <source>
        <dbReference type="ARBA" id="ARBA00022448"/>
    </source>
</evidence>
<dbReference type="PANTHER" id="PTHR42711:SF10">
    <property type="entry name" value="ABC TRANSPORTER ATP-BINDING PROTEIN"/>
    <property type="match status" value="1"/>
</dbReference>
<accession>A0A2N4UKM0</accession>
<dbReference type="InterPro" id="IPR017871">
    <property type="entry name" value="ABC_transporter-like_CS"/>
</dbReference>
<dbReference type="PROSITE" id="PS50893">
    <property type="entry name" value="ABC_TRANSPORTER_2"/>
    <property type="match status" value="1"/>
</dbReference>
<dbReference type="SUPFAM" id="SSF52540">
    <property type="entry name" value="P-loop containing nucleoside triphosphate hydrolases"/>
    <property type="match status" value="1"/>
</dbReference>
<organism evidence="6 7">
    <name type="scientific">Pollutimonas nitritireducens</name>
    <dbReference type="NCBI Taxonomy" id="2045209"/>
    <lineage>
        <taxon>Bacteria</taxon>
        <taxon>Pseudomonadati</taxon>
        <taxon>Pseudomonadota</taxon>
        <taxon>Betaproteobacteria</taxon>
        <taxon>Burkholderiales</taxon>
        <taxon>Alcaligenaceae</taxon>
        <taxon>Pollutimonas</taxon>
    </lineage>
</organism>
<dbReference type="CDD" id="cd03263">
    <property type="entry name" value="ABC_subfamily_A"/>
    <property type="match status" value="1"/>
</dbReference>
<dbReference type="InterPro" id="IPR027417">
    <property type="entry name" value="P-loop_NTPase"/>
</dbReference>
<keyword evidence="2" id="KW-1003">Cell membrane</keyword>
<keyword evidence="4 6" id="KW-0067">ATP-binding</keyword>
<evidence type="ECO:0000313" key="6">
    <source>
        <dbReference type="EMBL" id="PLC55559.1"/>
    </source>
</evidence>
<dbReference type="Pfam" id="PF00005">
    <property type="entry name" value="ABC_tran"/>
    <property type="match status" value="1"/>
</dbReference>
<dbReference type="PANTHER" id="PTHR42711">
    <property type="entry name" value="ABC TRANSPORTER ATP-BINDING PROTEIN"/>
    <property type="match status" value="1"/>
</dbReference>
<dbReference type="OrthoDB" id="9804819at2"/>
<feature type="domain" description="ABC transporter" evidence="5">
    <location>
        <begin position="4"/>
        <end position="249"/>
    </location>
</feature>
<dbReference type="InterPro" id="IPR003439">
    <property type="entry name" value="ABC_transporter-like_ATP-bd"/>
</dbReference>
<gene>
    <name evidence="6" type="ORF">CR155_00435</name>
</gene>
<keyword evidence="7" id="KW-1185">Reference proteome</keyword>
<dbReference type="GO" id="GO:0005524">
    <property type="term" value="F:ATP binding"/>
    <property type="evidence" value="ECO:0007669"/>
    <property type="project" value="UniProtKB-KW"/>
</dbReference>
<proteinExistence type="predicted"/>
<dbReference type="RefSeq" id="WP_102068040.1">
    <property type="nucleotide sequence ID" value="NZ_PDNV01000001.1"/>
</dbReference>
<dbReference type="AlphaFoldDB" id="A0A2N4UKM0"/>
<dbReference type="Gene3D" id="3.40.50.300">
    <property type="entry name" value="P-loop containing nucleotide triphosphate hydrolases"/>
    <property type="match status" value="1"/>
</dbReference>
<dbReference type="EMBL" id="PDNV01000001">
    <property type="protein sequence ID" value="PLC55559.1"/>
    <property type="molecule type" value="Genomic_DNA"/>
</dbReference>
<name>A0A2N4UKM0_9BURK</name>
<keyword evidence="3" id="KW-0547">Nucleotide-binding</keyword>
<dbReference type="PROSITE" id="PS00211">
    <property type="entry name" value="ABC_TRANSPORTER_1"/>
    <property type="match status" value="1"/>
</dbReference>